<dbReference type="OrthoDB" id="9816011at2"/>
<keyword evidence="6" id="KW-1185">Reference proteome</keyword>
<dbReference type="InterPro" id="IPR018060">
    <property type="entry name" value="HTH_AraC"/>
</dbReference>
<keyword evidence="3" id="KW-0804">Transcription</keyword>
<dbReference type="PANTHER" id="PTHR43280:SF27">
    <property type="entry name" value="TRANSCRIPTIONAL REGULATOR MTLR"/>
    <property type="match status" value="1"/>
</dbReference>
<comment type="caution">
    <text evidence="5">The sequence shown here is derived from an EMBL/GenBank/DDBJ whole genome shotgun (WGS) entry which is preliminary data.</text>
</comment>
<dbReference type="Proteomes" id="UP000057389">
    <property type="component" value="Unassembled WGS sequence"/>
</dbReference>
<evidence type="ECO:0000259" key="4">
    <source>
        <dbReference type="PROSITE" id="PS01124"/>
    </source>
</evidence>
<dbReference type="SMART" id="SM00342">
    <property type="entry name" value="HTH_ARAC"/>
    <property type="match status" value="1"/>
</dbReference>
<proteinExistence type="predicted"/>
<dbReference type="GO" id="GO:0003700">
    <property type="term" value="F:DNA-binding transcription factor activity"/>
    <property type="evidence" value="ECO:0007669"/>
    <property type="project" value="InterPro"/>
</dbReference>
<gene>
    <name evidence="5" type="ORF">APQ14_07595</name>
</gene>
<evidence type="ECO:0000313" key="5">
    <source>
        <dbReference type="EMBL" id="KWU01149.1"/>
    </source>
</evidence>
<keyword evidence="2" id="KW-0238">DNA-binding</keyword>
<dbReference type="PROSITE" id="PS01124">
    <property type="entry name" value="HTH_ARAC_FAMILY_2"/>
    <property type="match status" value="1"/>
</dbReference>
<dbReference type="EMBL" id="LMXU01000016">
    <property type="protein sequence ID" value="KWU01149.1"/>
    <property type="molecule type" value="Genomic_DNA"/>
</dbReference>
<dbReference type="GO" id="GO:0043565">
    <property type="term" value="F:sequence-specific DNA binding"/>
    <property type="evidence" value="ECO:0007669"/>
    <property type="project" value="InterPro"/>
</dbReference>
<keyword evidence="1" id="KW-0805">Transcription regulation</keyword>
<evidence type="ECO:0000313" key="6">
    <source>
        <dbReference type="Proteomes" id="UP000057389"/>
    </source>
</evidence>
<reference evidence="5 6" key="1">
    <citation type="submission" date="2015-11" db="EMBL/GenBank/DDBJ databases">
        <title>Draft WGS of Vibrio toranzoniae.</title>
        <authorList>
            <person name="Lasa A."/>
            <person name="Romalde J.L."/>
        </authorList>
    </citation>
    <scope>NUCLEOTIDE SEQUENCE [LARGE SCALE GENOMIC DNA]</scope>
    <source>
        <strain evidence="5 6">Vb 10.8</strain>
    </source>
</reference>
<name>A0A109D940_9VIBR</name>
<dbReference type="GeneID" id="300178896"/>
<dbReference type="Gene3D" id="1.10.10.60">
    <property type="entry name" value="Homeodomain-like"/>
    <property type="match status" value="2"/>
</dbReference>
<feature type="domain" description="HTH araC/xylS-type" evidence="4">
    <location>
        <begin position="218"/>
        <end position="316"/>
    </location>
</feature>
<evidence type="ECO:0000256" key="3">
    <source>
        <dbReference type="ARBA" id="ARBA00023163"/>
    </source>
</evidence>
<dbReference type="AlphaFoldDB" id="A0A109D940"/>
<dbReference type="RefSeq" id="WP_060468084.1">
    <property type="nucleotide sequence ID" value="NZ_AP025514.1"/>
</dbReference>
<organism evidence="5 6">
    <name type="scientific">Vibrio toranzoniae</name>
    <dbReference type="NCBI Taxonomy" id="1194427"/>
    <lineage>
        <taxon>Bacteria</taxon>
        <taxon>Pseudomonadati</taxon>
        <taxon>Pseudomonadota</taxon>
        <taxon>Gammaproteobacteria</taxon>
        <taxon>Vibrionales</taxon>
        <taxon>Vibrionaceae</taxon>
        <taxon>Vibrio</taxon>
    </lineage>
</organism>
<protein>
    <submittedName>
        <fullName evidence="5">AraC family transcriptional regulator</fullName>
    </submittedName>
</protein>
<evidence type="ECO:0000256" key="2">
    <source>
        <dbReference type="ARBA" id="ARBA00023125"/>
    </source>
</evidence>
<accession>A0A109D940</accession>
<evidence type="ECO:0000256" key="1">
    <source>
        <dbReference type="ARBA" id="ARBA00023015"/>
    </source>
</evidence>
<dbReference type="Pfam" id="PF12833">
    <property type="entry name" value="HTH_18"/>
    <property type="match status" value="1"/>
</dbReference>
<dbReference type="PANTHER" id="PTHR43280">
    <property type="entry name" value="ARAC-FAMILY TRANSCRIPTIONAL REGULATOR"/>
    <property type="match status" value="1"/>
</dbReference>
<sequence length="320" mass="37441">MSIVSAVFNTFQSKLSFRWFDTYTFNIKKSLSIAMKGYLEKVPQRIGTSWRYKRIIENSKSYGWHRHEEYEIAIHRHFSGHSLVGHHQSNVFHNHMILVGPDLPHAIYSEESADDSRMCETHVVWFRKDWIEQLITCCRELEPLRALLEDSKKGLQFSPVTAEKATELLNKVMVQSPHQQLLTLFALFSLLLDDQEVVQLINPIFNSGDEDEVSDKLDKIEAFLVKNFIRNISVNDLASHLYISESSVRRLFQKHYNESFSQRLKKIRLNVACDLLINTSLPVSLILEKVGYDNQANFNRQFKSYKQVTPTQYRMAMKRH</sequence>
<dbReference type="InterPro" id="IPR009057">
    <property type="entry name" value="Homeodomain-like_sf"/>
</dbReference>
<dbReference type="SUPFAM" id="SSF46689">
    <property type="entry name" value="Homeodomain-like"/>
    <property type="match status" value="1"/>
</dbReference>